<evidence type="ECO:0000313" key="2">
    <source>
        <dbReference type="EMBL" id="GLZ77449.1"/>
    </source>
</evidence>
<dbReference type="EMBL" id="BSTX01000001">
    <property type="protein sequence ID" value="GLZ77449.1"/>
    <property type="molecule type" value="Genomic_DNA"/>
</dbReference>
<keyword evidence="1" id="KW-0472">Membrane</keyword>
<dbReference type="AlphaFoldDB" id="A0A9W6W8C3"/>
<keyword evidence="3" id="KW-1185">Reference proteome</keyword>
<proteinExistence type="predicted"/>
<protein>
    <submittedName>
        <fullName evidence="2">Uncharacterized protein</fullName>
    </submittedName>
</protein>
<accession>A0A9W6W8C3</accession>
<dbReference type="Proteomes" id="UP001165079">
    <property type="component" value="Unassembled WGS sequence"/>
</dbReference>
<keyword evidence="1" id="KW-0812">Transmembrane</keyword>
<organism evidence="2 3">
    <name type="scientific">Actinorhabdospora filicis</name>
    <dbReference type="NCBI Taxonomy" id="1785913"/>
    <lineage>
        <taxon>Bacteria</taxon>
        <taxon>Bacillati</taxon>
        <taxon>Actinomycetota</taxon>
        <taxon>Actinomycetes</taxon>
        <taxon>Micromonosporales</taxon>
        <taxon>Micromonosporaceae</taxon>
        <taxon>Actinorhabdospora</taxon>
    </lineage>
</organism>
<evidence type="ECO:0000313" key="3">
    <source>
        <dbReference type="Proteomes" id="UP001165079"/>
    </source>
</evidence>
<evidence type="ECO:0000256" key="1">
    <source>
        <dbReference type="SAM" id="Phobius"/>
    </source>
</evidence>
<reference evidence="2" key="1">
    <citation type="submission" date="2023-03" db="EMBL/GenBank/DDBJ databases">
        <title>Actinorhabdospora filicis NBRC 111898.</title>
        <authorList>
            <person name="Ichikawa N."/>
            <person name="Sato H."/>
            <person name="Tonouchi N."/>
        </authorList>
    </citation>
    <scope>NUCLEOTIDE SEQUENCE</scope>
    <source>
        <strain evidence="2">NBRC 111898</strain>
    </source>
</reference>
<keyword evidence="1" id="KW-1133">Transmembrane helix</keyword>
<feature type="transmembrane region" description="Helical" evidence="1">
    <location>
        <begin position="24"/>
        <end position="44"/>
    </location>
</feature>
<comment type="caution">
    <text evidence="2">The sequence shown here is derived from an EMBL/GenBank/DDBJ whole genome shotgun (WGS) entry which is preliminary data.</text>
</comment>
<sequence length="454" mass="50040">MSATGLPYWLPGVPPKRSKWGRRVGLMLMVVVLAAGSLLVGAIIGRTPVQLNEALDPVPPRPSDSASDREWENYVGPAALALLKRQSEALLKGDEKGWLAPYDADDKDLIKEQRDRYASLRNLQVTNWQYRIDGTPDARSKTGGVHKFDIDLVVGYCFGASDPKACLPTDVYLPTKWEVGADGPHITGVDESPANQAGPRPFEVSDLVAESGDRVIVAAPPQYKNRLSQAVDVAEKAAENADKYARWQKVDRYVVFLAGEKEFSQWYGTGDIGQNVVGFALPLGSMSEKGVWQQTGIEVVMHVERLGNREEFTSTMRHEFGHVVTLLGSADVQPQPEDFFLNEGIAEYIDYGDGPVSRYPRLSNVTDYLSRSSWNGSLEGVKKTDDGLTGSAKYGIAFMAVKYLIDTYGQDKFFEFYQKVGREGEAADGVSSATFGESWTNVQKKIEDYVRSSA</sequence>
<gene>
    <name evidence="2" type="ORF">Afil01_22560</name>
</gene>
<name>A0A9W6W8C3_9ACTN</name>